<dbReference type="InterPro" id="IPR016181">
    <property type="entry name" value="Acyl_CoA_acyltransferase"/>
</dbReference>
<keyword evidence="3" id="KW-1185">Reference proteome</keyword>
<dbReference type="OrthoDB" id="9796171at2"/>
<dbReference type="PROSITE" id="PS51186">
    <property type="entry name" value="GNAT"/>
    <property type="match status" value="1"/>
</dbReference>
<evidence type="ECO:0000259" key="1">
    <source>
        <dbReference type="PROSITE" id="PS51186"/>
    </source>
</evidence>
<dbReference type="InterPro" id="IPR000182">
    <property type="entry name" value="GNAT_dom"/>
</dbReference>
<organism evidence="2 3">
    <name type="scientific">Actinacidiphila rubida</name>
    <dbReference type="NCBI Taxonomy" id="310780"/>
    <lineage>
        <taxon>Bacteria</taxon>
        <taxon>Bacillati</taxon>
        <taxon>Actinomycetota</taxon>
        <taxon>Actinomycetes</taxon>
        <taxon>Kitasatosporales</taxon>
        <taxon>Streptomycetaceae</taxon>
        <taxon>Actinacidiphila</taxon>
    </lineage>
</organism>
<dbReference type="CDD" id="cd04301">
    <property type="entry name" value="NAT_SF"/>
    <property type="match status" value="1"/>
</dbReference>
<sequence length="165" mass="17850">MRTAVVPLEDIFALRWAVLRTGMPRASAEYPEDARDDVFHVAAYDEAGEVRGCVTFFPDPVPGRDGLAYRFRGMGSAPEVRGRGFGAAALLAGLRECAARGADLAWCNGRVSAAGFYEHFGFARVGEEFQLSPSGPHHVFVTADLDRRVPGEDPAAGREVVVDRP</sequence>
<feature type="domain" description="N-acetyltransferase" evidence="1">
    <location>
        <begin position="1"/>
        <end position="146"/>
    </location>
</feature>
<accession>A0A1H8FB76</accession>
<dbReference type="STRING" id="310780.SAMN05216267_1003197"/>
<dbReference type="Proteomes" id="UP000181951">
    <property type="component" value="Unassembled WGS sequence"/>
</dbReference>
<dbReference type="GO" id="GO:0016747">
    <property type="term" value="F:acyltransferase activity, transferring groups other than amino-acyl groups"/>
    <property type="evidence" value="ECO:0007669"/>
    <property type="project" value="InterPro"/>
</dbReference>
<keyword evidence="2" id="KW-0808">Transferase</keyword>
<evidence type="ECO:0000313" key="3">
    <source>
        <dbReference type="Proteomes" id="UP000181951"/>
    </source>
</evidence>
<dbReference type="SUPFAM" id="SSF55729">
    <property type="entry name" value="Acyl-CoA N-acyltransferases (Nat)"/>
    <property type="match status" value="1"/>
</dbReference>
<dbReference type="Gene3D" id="3.40.630.30">
    <property type="match status" value="1"/>
</dbReference>
<proteinExistence type="predicted"/>
<protein>
    <submittedName>
        <fullName evidence="2">Acetyltransferase (GNAT) family protein</fullName>
    </submittedName>
</protein>
<name>A0A1H8FB76_9ACTN</name>
<dbReference type="EMBL" id="FODD01000003">
    <property type="protein sequence ID" value="SEN28298.1"/>
    <property type="molecule type" value="Genomic_DNA"/>
</dbReference>
<gene>
    <name evidence="2" type="ORF">SAMN05216267_1003197</name>
</gene>
<dbReference type="RefSeq" id="WP_069466572.1">
    <property type="nucleotide sequence ID" value="NZ_FODD01000003.1"/>
</dbReference>
<dbReference type="Pfam" id="PF00583">
    <property type="entry name" value="Acetyltransf_1"/>
    <property type="match status" value="1"/>
</dbReference>
<evidence type="ECO:0000313" key="2">
    <source>
        <dbReference type="EMBL" id="SEN28298.1"/>
    </source>
</evidence>
<reference evidence="2 3" key="1">
    <citation type="submission" date="2016-10" db="EMBL/GenBank/DDBJ databases">
        <authorList>
            <person name="de Groot N.N."/>
        </authorList>
    </citation>
    <scope>NUCLEOTIDE SEQUENCE [LARGE SCALE GENOMIC DNA]</scope>
    <source>
        <strain evidence="2 3">CGMCC 4.2026</strain>
    </source>
</reference>
<dbReference type="AlphaFoldDB" id="A0A1H8FB76"/>